<sequence>MTADHPADGLLESDRLRELDGLLEPIAESTLSRLHARLEAEADKRELLDVAVSTIDSPVGRILLAATEIGLVRVAFAIEDHDVVLESLAARVSPRIVRAPSRLESATRQIDDYFAGARQQFEVPLDWQLSRGFRRQVLEHLNQIGYGHTESYAAVAAAAGSPRAVRAVGSACATNPLPIVVPCHRVLRSDGALGGYLGGLEAKRILLGLEGAA</sequence>
<dbReference type="Proteomes" id="UP000244978">
    <property type="component" value="Unassembled WGS sequence"/>
</dbReference>
<dbReference type="PROSITE" id="PS00374">
    <property type="entry name" value="MGMT"/>
    <property type="match status" value="1"/>
</dbReference>
<dbReference type="NCBIfam" id="TIGR00589">
    <property type="entry name" value="ogt"/>
    <property type="match status" value="1"/>
</dbReference>
<dbReference type="AlphaFoldDB" id="A0A2U1T0D5"/>
<dbReference type="InterPro" id="IPR036217">
    <property type="entry name" value="MethylDNA_cys_MeTrfase_DNAb"/>
</dbReference>
<evidence type="ECO:0000256" key="6">
    <source>
        <dbReference type="ARBA" id="ARBA00022763"/>
    </source>
</evidence>
<evidence type="ECO:0000259" key="11">
    <source>
        <dbReference type="Pfam" id="PF02870"/>
    </source>
</evidence>
<comment type="function">
    <text evidence="9">Involved in the cellular defense against the biological effects of O6-methylguanine (O6-MeG) and O4-methylthymine (O4-MeT) in DNA. Repairs the methylated nucleobase in DNA by stoichiometrically transferring the methyl group to a cysteine residue in the enzyme. This is a suicide reaction: the enzyme is irreversibly inactivated.</text>
</comment>
<keyword evidence="4 9" id="KW-0489">Methyltransferase</keyword>
<dbReference type="GO" id="GO:0032259">
    <property type="term" value="P:methylation"/>
    <property type="evidence" value="ECO:0007669"/>
    <property type="project" value="UniProtKB-KW"/>
</dbReference>
<evidence type="ECO:0000256" key="3">
    <source>
        <dbReference type="ARBA" id="ARBA00022490"/>
    </source>
</evidence>
<evidence type="ECO:0000256" key="8">
    <source>
        <dbReference type="ARBA" id="ARBA00049348"/>
    </source>
</evidence>
<keyword evidence="13" id="KW-1185">Reference proteome</keyword>
<dbReference type="InterPro" id="IPR036388">
    <property type="entry name" value="WH-like_DNA-bd_sf"/>
</dbReference>
<feature type="active site" description="Nucleophile; methyl group acceptor" evidence="9">
    <location>
        <position position="183"/>
    </location>
</feature>
<dbReference type="EC" id="2.1.1.63" evidence="9"/>
<dbReference type="SUPFAM" id="SSF53155">
    <property type="entry name" value="Methylated DNA-protein cysteine methyltransferase domain"/>
    <property type="match status" value="1"/>
</dbReference>
<dbReference type="InterPro" id="IPR023546">
    <property type="entry name" value="MGMT"/>
</dbReference>
<dbReference type="SUPFAM" id="SSF46767">
    <property type="entry name" value="Methylated DNA-protein cysteine methyltransferase, C-terminal domain"/>
    <property type="match status" value="1"/>
</dbReference>
<keyword evidence="3 9" id="KW-0963">Cytoplasm</keyword>
<dbReference type="InterPro" id="IPR036631">
    <property type="entry name" value="MGMT_N_sf"/>
</dbReference>
<dbReference type="Gene3D" id="3.30.160.70">
    <property type="entry name" value="Methylated DNA-protein cysteine methyltransferase domain"/>
    <property type="match status" value="1"/>
</dbReference>
<dbReference type="EMBL" id="QEEX01000001">
    <property type="protein sequence ID" value="PWB97316.1"/>
    <property type="molecule type" value="Genomic_DNA"/>
</dbReference>
<dbReference type="InterPro" id="IPR008332">
    <property type="entry name" value="MethylG_MeTrfase_N"/>
</dbReference>
<evidence type="ECO:0000256" key="2">
    <source>
        <dbReference type="ARBA" id="ARBA00008711"/>
    </source>
</evidence>
<comment type="similarity">
    <text evidence="2 9">Belongs to the MGMT family.</text>
</comment>
<accession>A0A2U1T0D5</accession>
<evidence type="ECO:0000256" key="1">
    <source>
        <dbReference type="ARBA" id="ARBA00001286"/>
    </source>
</evidence>
<evidence type="ECO:0000256" key="7">
    <source>
        <dbReference type="ARBA" id="ARBA00023204"/>
    </source>
</evidence>
<keyword evidence="6 9" id="KW-0227">DNA damage</keyword>
<gene>
    <name evidence="12" type="ORF">DF220_05345</name>
</gene>
<evidence type="ECO:0000313" key="12">
    <source>
        <dbReference type="EMBL" id="PWB97316.1"/>
    </source>
</evidence>
<dbReference type="HAMAP" id="MF_00772">
    <property type="entry name" value="OGT"/>
    <property type="match status" value="1"/>
</dbReference>
<organism evidence="12 13">
    <name type="scientific">Homoserinimonas hongtaonis</name>
    <dbReference type="NCBI Taxonomy" id="2079791"/>
    <lineage>
        <taxon>Bacteria</taxon>
        <taxon>Bacillati</taxon>
        <taxon>Actinomycetota</taxon>
        <taxon>Actinomycetes</taxon>
        <taxon>Micrococcales</taxon>
        <taxon>Microbacteriaceae</taxon>
        <taxon>Homoserinimonas</taxon>
    </lineage>
</organism>
<dbReference type="PANTHER" id="PTHR10815">
    <property type="entry name" value="METHYLATED-DNA--PROTEIN-CYSTEINE METHYLTRANSFERASE"/>
    <property type="match status" value="1"/>
</dbReference>
<protein>
    <recommendedName>
        <fullName evidence="9">Methylated-DNA--protein-cysteine methyltransferase</fullName>
        <ecNumber evidence="9">2.1.1.63</ecNumber>
    </recommendedName>
    <alternativeName>
        <fullName evidence="9">6-O-methylguanine-DNA methyltransferase</fullName>
        <shortName evidence="9">MGMT</shortName>
    </alternativeName>
    <alternativeName>
        <fullName evidence="9">O-6-methylguanine-DNA-alkyltransferase</fullName>
    </alternativeName>
</protein>
<comment type="miscellaneous">
    <text evidence="9">This enzyme catalyzes only one turnover and therefore is not strictly catalytic. According to one definition, an enzyme is a biocatalyst that acts repeatedly and over many reaction cycles.</text>
</comment>
<evidence type="ECO:0000256" key="4">
    <source>
        <dbReference type="ARBA" id="ARBA00022603"/>
    </source>
</evidence>
<dbReference type="GO" id="GO:0003908">
    <property type="term" value="F:methylated-DNA-[protein]-cysteine S-methyltransferase activity"/>
    <property type="evidence" value="ECO:0007669"/>
    <property type="project" value="UniProtKB-UniRule"/>
</dbReference>
<evidence type="ECO:0000256" key="5">
    <source>
        <dbReference type="ARBA" id="ARBA00022679"/>
    </source>
</evidence>
<evidence type="ECO:0000256" key="9">
    <source>
        <dbReference type="HAMAP-Rule" id="MF_00772"/>
    </source>
</evidence>
<dbReference type="CDD" id="cd06445">
    <property type="entry name" value="ATase"/>
    <property type="match status" value="1"/>
</dbReference>
<comment type="caution">
    <text evidence="12">The sequence shown here is derived from an EMBL/GenBank/DDBJ whole genome shotgun (WGS) entry which is preliminary data.</text>
</comment>
<dbReference type="PANTHER" id="PTHR10815:SF5">
    <property type="entry name" value="METHYLATED-DNA--PROTEIN-CYSTEINE METHYLTRANSFERASE"/>
    <property type="match status" value="1"/>
</dbReference>
<comment type="catalytic activity">
    <reaction evidence="8 9">
        <text>a 6-O-methyl-2'-deoxyguanosine in DNA + L-cysteinyl-[protein] = S-methyl-L-cysteinyl-[protein] + a 2'-deoxyguanosine in DNA</text>
        <dbReference type="Rhea" id="RHEA:24000"/>
        <dbReference type="Rhea" id="RHEA-COMP:10131"/>
        <dbReference type="Rhea" id="RHEA-COMP:10132"/>
        <dbReference type="Rhea" id="RHEA-COMP:11367"/>
        <dbReference type="Rhea" id="RHEA-COMP:11368"/>
        <dbReference type="ChEBI" id="CHEBI:29950"/>
        <dbReference type="ChEBI" id="CHEBI:82612"/>
        <dbReference type="ChEBI" id="CHEBI:85445"/>
        <dbReference type="ChEBI" id="CHEBI:85448"/>
        <dbReference type="EC" id="2.1.1.63"/>
    </reaction>
</comment>
<comment type="catalytic activity">
    <reaction evidence="1 9">
        <text>a 4-O-methyl-thymidine in DNA + L-cysteinyl-[protein] = a thymidine in DNA + S-methyl-L-cysteinyl-[protein]</text>
        <dbReference type="Rhea" id="RHEA:53428"/>
        <dbReference type="Rhea" id="RHEA-COMP:10131"/>
        <dbReference type="Rhea" id="RHEA-COMP:10132"/>
        <dbReference type="Rhea" id="RHEA-COMP:13555"/>
        <dbReference type="Rhea" id="RHEA-COMP:13556"/>
        <dbReference type="ChEBI" id="CHEBI:29950"/>
        <dbReference type="ChEBI" id="CHEBI:82612"/>
        <dbReference type="ChEBI" id="CHEBI:137386"/>
        <dbReference type="ChEBI" id="CHEBI:137387"/>
        <dbReference type="EC" id="2.1.1.63"/>
    </reaction>
</comment>
<dbReference type="Pfam" id="PF02870">
    <property type="entry name" value="Methyltransf_1N"/>
    <property type="match status" value="1"/>
</dbReference>
<dbReference type="InterPro" id="IPR014048">
    <property type="entry name" value="MethylDNA_cys_MeTrfase_DNA-bd"/>
</dbReference>
<dbReference type="GO" id="GO:0006307">
    <property type="term" value="P:DNA alkylation repair"/>
    <property type="evidence" value="ECO:0007669"/>
    <property type="project" value="UniProtKB-UniRule"/>
</dbReference>
<keyword evidence="7 9" id="KW-0234">DNA repair</keyword>
<dbReference type="FunFam" id="1.10.10.10:FF:000214">
    <property type="entry name" value="Methylated-DNA--protein-cysteine methyltransferase"/>
    <property type="match status" value="1"/>
</dbReference>
<dbReference type="Gene3D" id="1.10.10.10">
    <property type="entry name" value="Winged helix-like DNA-binding domain superfamily/Winged helix DNA-binding domain"/>
    <property type="match status" value="1"/>
</dbReference>
<feature type="domain" description="Methylguanine DNA methyltransferase ribonuclease-like" evidence="11">
    <location>
        <begin position="53"/>
        <end position="126"/>
    </location>
</feature>
<feature type="domain" description="Methylated-DNA-[protein]-cysteine S-methyltransferase DNA binding" evidence="10">
    <location>
        <begin position="133"/>
        <end position="211"/>
    </location>
</feature>
<dbReference type="GO" id="GO:0005737">
    <property type="term" value="C:cytoplasm"/>
    <property type="evidence" value="ECO:0007669"/>
    <property type="project" value="UniProtKB-SubCell"/>
</dbReference>
<reference evidence="13" key="1">
    <citation type="submission" date="2018-04" db="EMBL/GenBank/DDBJ databases">
        <authorList>
            <person name="Liu S."/>
            <person name="Wang Z."/>
            <person name="Li J."/>
        </authorList>
    </citation>
    <scope>NUCLEOTIDE SEQUENCE [LARGE SCALE GENOMIC DNA]</scope>
    <source>
        <strain evidence="13">S1194</strain>
    </source>
</reference>
<evidence type="ECO:0000259" key="10">
    <source>
        <dbReference type="Pfam" id="PF01035"/>
    </source>
</evidence>
<comment type="subcellular location">
    <subcellularLocation>
        <location evidence="9">Cytoplasm</location>
    </subcellularLocation>
</comment>
<dbReference type="InterPro" id="IPR001497">
    <property type="entry name" value="MethylDNA_cys_MeTrfase_AS"/>
</dbReference>
<dbReference type="Pfam" id="PF01035">
    <property type="entry name" value="DNA_binding_1"/>
    <property type="match status" value="1"/>
</dbReference>
<dbReference type="RefSeq" id="WP_108997329.1">
    <property type="nucleotide sequence ID" value="NZ_QEEX01000001.1"/>
</dbReference>
<name>A0A2U1T0D5_9MICO</name>
<proteinExistence type="inferred from homology"/>
<evidence type="ECO:0000313" key="13">
    <source>
        <dbReference type="Proteomes" id="UP000244978"/>
    </source>
</evidence>
<keyword evidence="5 9" id="KW-0808">Transferase</keyword>